<keyword evidence="4" id="KW-0444">Lipid biosynthesis</keyword>
<dbReference type="SUPFAM" id="SSF69593">
    <property type="entry name" value="Glycerol-3-phosphate (1)-acyltransferase"/>
    <property type="match status" value="1"/>
</dbReference>
<dbReference type="OrthoDB" id="272512at2759"/>
<protein>
    <submittedName>
        <fullName evidence="15">Lysophosphatidylcholine acyltransferase 2</fullName>
    </submittedName>
</protein>
<keyword evidence="9 13" id="KW-0472">Membrane</keyword>
<organism evidence="15 16">
    <name type="scientific">Perkinsus olseni</name>
    <name type="common">Perkinsus atlanticus</name>
    <dbReference type="NCBI Taxonomy" id="32597"/>
    <lineage>
        <taxon>Eukaryota</taxon>
        <taxon>Sar</taxon>
        <taxon>Alveolata</taxon>
        <taxon>Perkinsozoa</taxon>
        <taxon>Perkinsea</taxon>
        <taxon>Perkinsida</taxon>
        <taxon>Perkinsidae</taxon>
        <taxon>Perkinsus</taxon>
    </lineage>
</organism>
<evidence type="ECO:0000256" key="4">
    <source>
        <dbReference type="ARBA" id="ARBA00022516"/>
    </source>
</evidence>
<dbReference type="AlphaFoldDB" id="A0A7J6NZ68"/>
<evidence type="ECO:0000313" key="16">
    <source>
        <dbReference type="Proteomes" id="UP000541610"/>
    </source>
</evidence>
<comment type="subcellular location">
    <subcellularLocation>
        <location evidence="1">Membrane</location>
    </subcellularLocation>
</comment>
<keyword evidence="7 13" id="KW-1133">Transmembrane helix</keyword>
<name>A0A7J6NZ68_PEROL</name>
<dbReference type="PANTHER" id="PTHR23063:SF52">
    <property type="entry name" value="LYSOPHOSPHATIDYLCHOLINE ACYLTRANSFERASE"/>
    <property type="match status" value="1"/>
</dbReference>
<keyword evidence="12 15" id="KW-0012">Acyltransferase</keyword>
<dbReference type="SMART" id="SM00563">
    <property type="entry name" value="PlsC"/>
    <property type="match status" value="1"/>
</dbReference>
<evidence type="ECO:0000259" key="14">
    <source>
        <dbReference type="SMART" id="SM00563"/>
    </source>
</evidence>
<evidence type="ECO:0000256" key="6">
    <source>
        <dbReference type="ARBA" id="ARBA00022692"/>
    </source>
</evidence>
<comment type="caution">
    <text evidence="15">The sequence shown here is derived from an EMBL/GenBank/DDBJ whole genome shotgun (WGS) entry which is preliminary data.</text>
</comment>
<evidence type="ECO:0000313" key="15">
    <source>
        <dbReference type="EMBL" id="KAF4689108.1"/>
    </source>
</evidence>
<dbReference type="PANTHER" id="PTHR23063">
    <property type="entry name" value="PHOSPHOLIPID ACYLTRANSFERASE"/>
    <property type="match status" value="1"/>
</dbReference>
<dbReference type="InterPro" id="IPR045252">
    <property type="entry name" value="LPCAT1-like"/>
</dbReference>
<comment type="pathway">
    <text evidence="2">Lipid metabolism.</text>
</comment>
<comment type="similarity">
    <text evidence="3">Belongs to the 1-acyl-sn-glycerol-3-phosphate acyltransferase family.</text>
</comment>
<evidence type="ECO:0000256" key="10">
    <source>
        <dbReference type="ARBA" id="ARBA00023209"/>
    </source>
</evidence>
<sequence>MPWIVPFLFGLAYLLLTALCVYNVYNGYVDAMKCDTRRITNMLGRVPEDWAAFLRPSLDVGLPSLMLLAVTVVPFKLVVVVLFHIAGVVGLYTLPTNIFLPLLSFFCNVFLKFLGITVREKGERLPSTDTPTIVPNHVSYFDILVMLSRSHPVSFVAKKAVAAYPVIGDIATSLGSVYVDRTKDPEERDQTMDIIEKKQRSVMEGRSRYQLCVFAEGTTSNGTCLMHYHDGAFDSMLPVQPVYLEYSDLRLSFTCFDLLPHFFLVMALPPWRTITCTLHWLPKVTPSAGSTVRDFSGKARDEVAKAGGLRLDNSSNLKGHYEITDFFYGDAAKVATGKLRQEAALERKSSCNSAETSASD</sequence>
<keyword evidence="5 15" id="KW-0808">Transferase</keyword>
<evidence type="ECO:0000256" key="1">
    <source>
        <dbReference type="ARBA" id="ARBA00004370"/>
    </source>
</evidence>
<keyword evidence="8" id="KW-0443">Lipid metabolism</keyword>
<reference evidence="15 16" key="1">
    <citation type="submission" date="2020-04" db="EMBL/GenBank/DDBJ databases">
        <title>Perkinsus olseni comparative genomics.</title>
        <authorList>
            <person name="Bogema D.R."/>
        </authorList>
    </citation>
    <scope>NUCLEOTIDE SEQUENCE [LARGE SCALE GENOMIC DNA]</scope>
    <source>
        <strain evidence="15">00978-12</strain>
    </source>
</reference>
<keyword evidence="6 13" id="KW-0812">Transmembrane</keyword>
<feature type="domain" description="Phospholipid/glycerol acyltransferase" evidence="14">
    <location>
        <begin position="133"/>
        <end position="247"/>
    </location>
</feature>
<dbReference type="CDD" id="cd07991">
    <property type="entry name" value="LPLAT_LPCAT1-like"/>
    <property type="match status" value="1"/>
</dbReference>
<evidence type="ECO:0000256" key="12">
    <source>
        <dbReference type="ARBA" id="ARBA00023315"/>
    </source>
</evidence>
<dbReference type="Proteomes" id="UP000541610">
    <property type="component" value="Unassembled WGS sequence"/>
</dbReference>
<dbReference type="InterPro" id="IPR002123">
    <property type="entry name" value="Plipid/glycerol_acylTrfase"/>
</dbReference>
<dbReference type="Pfam" id="PF01553">
    <property type="entry name" value="Acyltransferase"/>
    <property type="match status" value="1"/>
</dbReference>
<feature type="transmembrane region" description="Helical" evidence="13">
    <location>
        <begin position="98"/>
        <end position="118"/>
    </location>
</feature>
<dbReference type="GO" id="GO:0008374">
    <property type="term" value="F:O-acyltransferase activity"/>
    <property type="evidence" value="ECO:0007669"/>
    <property type="project" value="InterPro"/>
</dbReference>
<dbReference type="EMBL" id="JABANP010000133">
    <property type="protein sequence ID" value="KAF4689108.1"/>
    <property type="molecule type" value="Genomic_DNA"/>
</dbReference>
<evidence type="ECO:0000256" key="13">
    <source>
        <dbReference type="SAM" id="Phobius"/>
    </source>
</evidence>
<evidence type="ECO:0000256" key="9">
    <source>
        <dbReference type="ARBA" id="ARBA00023136"/>
    </source>
</evidence>
<evidence type="ECO:0000256" key="11">
    <source>
        <dbReference type="ARBA" id="ARBA00023264"/>
    </source>
</evidence>
<evidence type="ECO:0000256" key="7">
    <source>
        <dbReference type="ARBA" id="ARBA00022989"/>
    </source>
</evidence>
<feature type="transmembrane region" description="Helical" evidence="13">
    <location>
        <begin position="65"/>
        <end position="92"/>
    </location>
</feature>
<evidence type="ECO:0000256" key="2">
    <source>
        <dbReference type="ARBA" id="ARBA00005189"/>
    </source>
</evidence>
<accession>A0A7J6NZ68</accession>
<proteinExistence type="inferred from homology"/>
<evidence type="ECO:0000256" key="8">
    <source>
        <dbReference type="ARBA" id="ARBA00023098"/>
    </source>
</evidence>
<keyword evidence="11" id="KW-1208">Phospholipid metabolism</keyword>
<dbReference type="GO" id="GO:0016020">
    <property type="term" value="C:membrane"/>
    <property type="evidence" value="ECO:0007669"/>
    <property type="project" value="UniProtKB-SubCell"/>
</dbReference>
<dbReference type="GO" id="GO:0008654">
    <property type="term" value="P:phospholipid biosynthetic process"/>
    <property type="evidence" value="ECO:0007669"/>
    <property type="project" value="UniProtKB-KW"/>
</dbReference>
<evidence type="ECO:0000256" key="5">
    <source>
        <dbReference type="ARBA" id="ARBA00022679"/>
    </source>
</evidence>
<gene>
    <name evidence="15" type="primary">LPCAT2_4</name>
    <name evidence="15" type="ORF">FOZ60_002069</name>
</gene>
<keyword evidence="10" id="KW-0594">Phospholipid biosynthesis</keyword>
<feature type="transmembrane region" description="Helical" evidence="13">
    <location>
        <begin position="6"/>
        <end position="25"/>
    </location>
</feature>
<evidence type="ECO:0000256" key="3">
    <source>
        <dbReference type="ARBA" id="ARBA00008655"/>
    </source>
</evidence>